<feature type="transmembrane region" description="Helical" evidence="9">
    <location>
        <begin position="267"/>
        <end position="291"/>
    </location>
</feature>
<name>A0A2A9E2A8_9MICO</name>
<feature type="compositionally biased region" description="Acidic residues" evidence="8">
    <location>
        <begin position="486"/>
        <end position="501"/>
    </location>
</feature>
<evidence type="ECO:0000256" key="4">
    <source>
        <dbReference type="ARBA" id="ARBA00022692"/>
    </source>
</evidence>
<evidence type="ECO:0000313" key="12">
    <source>
        <dbReference type="Proteomes" id="UP000225548"/>
    </source>
</evidence>
<evidence type="ECO:0000259" key="10">
    <source>
        <dbReference type="Pfam" id="PF01757"/>
    </source>
</evidence>
<feature type="transmembrane region" description="Helical" evidence="9">
    <location>
        <begin position="166"/>
        <end position="188"/>
    </location>
</feature>
<dbReference type="PANTHER" id="PTHR23028">
    <property type="entry name" value="ACETYLTRANSFERASE"/>
    <property type="match status" value="1"/>
</dbReference>
<protein>
    <submittedName>
        <fullName evidence="11">Peptidoglycan/LPS O-acetylase OafA/YrhL</fullName>
    </submittedName>
</protein>
<gene>
    <name evidence="11" type="ORF">ATL42_0634</name>
</gene>
<evidence type="ECO:0000256" key="3">
    <source>
        <dbReference type="ARBA" id="ARBA00022679"/>
    </source>
</evidence>
<evidence type="ECO:0000256" key="8">
    <source>
        <dbReference type="SAM" id="MobiDB-lite"/>
    </source>
</evidence>
<dbReference type="Proteomes" id="UP000225548">
    <property type="component" value="Unassembled WGS sequence"/>
</dbReference>
<dbReference type="EMBL" id="PDJG01000001">
    <property type="protein sequence ID" value="PFG32786.1"/>
    <property type="molecule type" value="Genomic_DNA"/>
</dbReference>
<dbReference type="AlphaFoldDB" id="A0A2A9E2A8"/>
<feature type="domain" description="Acyltransferase 3" evidence="10">
    <location>
        <begin position="36"/>
        <end position="386"/>
    </location>
</feature>
<dbReference type="PANTHER" id="PTHR23028:SF53">
    <property type="entry name" value="ACYL_TRANSF_3 DOMAIN-CONTAINING PROTEIN"/>
    <property type="match status" value="1"/>
</dbReference>
<feature type="transmembrane region" description="Helical" evidence="9">
    <location>
        <begin position="369"/>
        <end position="389"/>
    </location>
</feature>
<feature type="region of interest" description="Disordered" evidence="8">
    <location>
        <begin position="474"/>
        <end position="534"/>
    </location>
</feature>
<reference evidence="11 12" key="1">
    <citation type="submission" date="2017-10" db="EMBL/GenBank/DDBJ databases">
        <title>Sequencing the genomes of 1000 actinobacteria strains.</title>
        <authorList>
            <person name="Klenk H.-P."/>
        </authorList>
    </citation>
    <scope>NUCLEOTIDE SEQUENCE [LARGE SCALE GENOMIC DNA]</scope>
    <source>
        <strain evidence="11 12">DSM 18966</strain>
    </source>
</reference>
<dbReference type="GO" id="GO:0016747">
    <property type="term" value="F:acyltransferase activity, transferring groups other than amino-acyl groups"/>
    <property type="evidence" value="ECO:0007669"/>
    <property type="project" value="InterPro"/>
</dbReference>
<feature type="transmembrane region" description="Helical" evidence="9">
    <location>
        <begin position="433"/>
        <end position="452"/>
    </location>
</feature>
<evidence type="ECO:0000256" key="5">
    <source>
        <dbReference type="ARBA" id="ARBA00022989"/>
    </source>
</evidence>
<dbReference type="RefSeq" id="WP_098454103.1">
    <property type="nucleotide sequence ID" value="NZ_PDJG01000001.1"/>
</dbReference>
<feature type="transmembrane region" description="Helical" evidence="9">
    <location>
        <begin position="104"/>
        <end position="123"/>
    </location>
</feature>
<keyword evidence="4 9" id="KW-0812">Transmembrane</keyword>
<evidence type="ECO:0000256" key="1">
    <source>
        <dbReference type="ARBA" id="ARBA00004651"/>
    </source>
</evidence>
<proteinExistence type="predicted"/>
<dbReference type="Gene3D" id="3.40.50.1110">
    <property type="entry name" value="SGNH hydrolase"/>
    <property type="match status" value="1"/>
</dbReference>
<keyword evidence="3" id="KW-0808">Transferase</keyword>
<comment type="caution">
    <text evidence="11">The sequence shown here is derived from an EMBL/GenBank/DDBJ whole genome shotgun (WGS) entry which is preliminary data.</text>
</comment>
<feature type="transmembrane region" description="Helical" evidence="9">
    <location>
        <begin position="297"/>
        <end position="318"/>
    </location>
</feature>
<feature type="transmembrane region" description="Helical" evidence="9">
    <location>
        <begin position="224"/>
        <end position="246"/>
    </location>
</feature>
<dbReference type="Pfam" id="PF01757">
    <property type="entry name" value="Acyl_transf_3"/>
    <property type="match status" value="1"/>
</dbReference>
<dbReference type="CDD" id="cd01840">
    <property type="entry name" value="SGNH_hydrolase_yrhL_like"/>
    <property type="match status" value="1"/>
</dbReference>
<dbReference type="SUPFAM" id="SSF52266">
    <property type="entry name" value="SGNH hydrolase"/>
    <property type="match status" value="1"/>
</dbReference>
<comment type="subcellular location">
    <subcellularLocation>
        <location evidence="1">Cell membrane</location>
        <topology evidence="1">Multi-pass membrane protein</topology>
    </subcellularLocation>
</comment>
<keyword evidence="5 9" id="KW-1133">Transmembrane helix</keyword>
<keyword evidence="2" id="KW-1003">Cell membrane</keyword>
<dbReference type="InterPro" id="IPR036514">
    <property type="entry name" value="SGNH_hydro_sf"/>
</dbReference>
<dbReference type="GO" id="GO:0009103">
    <property type="term" value="P:lipopolysaccharide biosynthetic process"/>
    <property type="evidence" value="ECO:0007669"/>
    <property type="project" value="TreeGrafter"/>
</dbReference>
<keyword evidence="7" id="KW-0012">Acyltransferase</keyword>
<dbReference type="GO" id="GO:0005886">
    <property type="term" value="C:plasma membrane"/>
    <property type="evidence" value="ECO:0007669"/>
    <property type="project" value="UniProtKB-SubCell"/>
</dbReference>
<dbReference type="InterPro" id="IPR002656">
    <property type="entry name" value="Acyl_transf_3_dom"/>
</dbReference>
<feature type="transmembrane region" description="Helical" evidence="9">
    <location>
        <begin position="339"/>
        <end position="357"/>
    </location>
</feature>
<feature type="region of interest" description="Disordered" evidence="8">
    <location>
        <begin position="1"/>
        <end position="32"/>
    </location>
</feature>
<dbReference type="InterPro" id="IPR050879">
    <property type="entry name" value="Acyltransferase_3"/>
</dbReference>
<feature type="transmembrane region" description="Helical" evidence="9">
    <location>
        <begin position="36"/>
        <end position="56"/>
    </location>
</feature>
<keyword evidence="12" id="KW-1185">Reference proteome</keyword>
<keyword evidence="6 9" id="KW-0472">Membrane</keyword>
<evidence type="ECO:0000313" key="11">
    <source>
        <dbReference type="EMBL" id="PFG32786.1"/>
    </source>
</evidence>
<feature type="compositionally biased region" description="Pro residues" evidence="8">
    <location>
        <begin position="506"/>
        <end position="531"/>
    </location>
</feature>
<evidence type="ECO:0000256" key="2">
    <source>
        <dbReference type="ARBA" id="ARBA00022475"/>
    </source>
</evidence>
<feature type="transmembrane region" description="Helical" evidence="9">
    <location>
        <begin position="62"/>
        <end position="83"/>
    </location>
</feature>
<organism evidence="11 12">
    <name type="scientific">Sanguibacter antarcticus</name>
    <dbReference type="NCBI Taxonomy" id="372484"/>
    <lineage>
        <taxon>Bacteria</taxon>
        <taxon>Bacillati</taxon>
        <taxon>Actinomycetota</taxon>
        <taxon>Actinomycetes</taxon>
        <taxon>Micrococcales</taxon>
        <taxon>Sanguibacteraceae</taxon>
        <taxon>Sanguibacter</taxon>
    </lineage>
</organism>
<sequence>MTLAPTSVNQPVPPDGPNGAARKPVAPRPSGRPPRIYGLDALRAVAVLAVMAFHFFPTVLPGGFIGVDVFFVLSGFLITTLLVRERVRTTRVSLRAFWVRRVRRLVPALVLVVVTCTAFAGVLGGDVLVGIRSQVAGALTFSSNWVYIAEGATYSNDLSPQVYQNFWSLAVEEQFYLLWPLALVAVYATKRSRTVGLVATGAIGVASAVLMAVTYQVGEDPSRVYYGTDTHLFGLMAGAFFALWFAPREPGDDARPTWWRVHRPTVGWERSAVVLVGLLSGSGLVVLALFLRTGSPFTYRGGLVLASVATVGVVATVVRGQRVARLVERGPLRWVGQRSYGLYLWHWPLVVLVAQVLDGALPGHASQPVVAVTATVLTLVAAWASYRFVEKPVLDHGLRAVGAEVVRRARDRIDAAWIERHGGWRTHGRRARLAASTLVVVLVVGAVGAAFVREPAQSALEAQILRGQVVADATTQHEAPTPDATEPGDEADPGSADEGDAAPEPSNGPTPTPTAPAPAPAPVPAPGPPPGDQVTVIGDSVTLISAAALTAALPGVYIDAAVSRQMKTTPEVVVGLRDAGVLRPYVVVSLATNSTVTDRVMDEAITAIGADHHVVLVTGYGDRPWIGPTNDQIRAAATRHPNVVVADWQSALTAAPEGIGKDGVHPQGPGQDLYASTLVAALTEAAGRASTG</sequence>
<evidence type="ECO:0000256" key="6">
    <source>
        <dbReference type="ARBA" id="ARBA00023136"/>
    </source>
</evidence>
<accession>A0A2A9E2A8</accession>
<evidence type="ECO:0000256" key="7">
    <source>
        <dbReference type="ARBA" id="ARBA00023315"/>
    </source>
</evidence>
<feature type="transmembrane region" description="Helical" evidence="9">
    <location>
        <begin position="195"/>
        <end position="218"/>
    </location>
</feature>
<dbReference type="OrthoDB" id="3404679at2"/>
<evidence type="ECO:0000256" key="9">
    <source>
        <dbReference type="SAM" id="Phobius"/>
    </source>
</evidence>
<feature type="compositionally biased region" description="Polar residues" evidence="8">
    <location>
        <begin position="1"/>
        <end position="10"/>
    </location>
</feature>